<dbReference type="Gene3D" id="2.40.260.10">
    <property type="entry name" value="Sortase"/>
    <property type="match status" value="1"/>
</dbReference>
<dbReference type="EMBL" id="AJWY01002179">
    <property type="protein sequence ID" value="EKC78634.1"/>
    <property type="molecule type" value="Genomic_DNA"/>
</dbReference>
<proteinExistence type="predicted"/>
<dbReference type="SUPFAM" id="SSF63817">
    <property type="entry name" value="Sortase"/>
    <property type="match status" value="1"/>
</dbReference>
<dbReference type="InterPro" id="IPR009835">
    <property type="entry name" value="SrtB"/>
</dbReference>
<dbReference type="CDD" id="cd05826">
    <property type="entry name" value="Sortase_B"/>
    <property type="match status" value="1"/>
</dbReference>
<dbReference type="GO" id="GO:0016787">
    <property type="term" value="F:hydrolase activity"/>
    <property type="evidence" value="ECO:0007669"/>
    <property type="project" value="UniProtKB-KW"/>
</dbReference>
<sequence length="116" mass="13351">MNDGSMFTGLMKYRNKSFWEEHKAITFDTLTDRHQYEVIAVFKTVVYTNSSDSFKYYEFTDAENAAEFDAYVAKCKELSLYDTGVSAEYGDKLISLSTCEYSRNNGRLVVVAKRVD</sequence>
<organism evidence="1">
    <name type="scientific">human gut metagenome</name>
    <dbReference type="NCBI Taxonomy" id="408170"/>
    <lineage>
        <taxon>unclassified sequences</taxon>
        <taxon>metagenomes</taxon>
        <taxon>organismal metagenomes</taxon>
    </lineage>
</organism>
<dbReference type="AlphaFoldDB" id="K1UF81"/>
<name>K1UF81_9ZZZZ</name>
<accession>K1UF81</accession>
<reference evidence="1" key="1">
    <citation type="journal article" date="2013" name="Environ. Microbiol.">
        <title>Microbiota from the distal guts of lean and obese adolescents exhibit partial functional redundancy besides clear differences in community structure.</title>
        <authorList>
            <person name="Ferrer M."/>
            <person name="Ruiz A."/>
            <person name="Lanza F."/>
            <person name="Haange S.B."/>
            <person name="Oberbach A."/>
            <person name="Till H."/>
            <person name="Bargiela R."/>
            <person name="Campoy C."/>
            <person name="Segura M.T."/>
            <person name="Richter M."/>
            <person name="von Bergen M."/>
            <person name="Seifert J."/>
            <person name="Suarez A."/>
        </authorList>
    </citation>
    <scope>NUCLEOTIDE SEQUENCE</scope>
</reference>
<gene>
    <name evidence="1" type="ORF">LEA_03280</name>
</gene>
<protein>
    <submittedName>
        <fullName evidence="1">Sortase, SrtB family</fullName>
    </submittedName>
</protein>
<comment type="caution">
    <text evidence="1">The sequence shown here is derived from an EMBL/GenBank/DDBJ whole genome shotgun (WGS) entry which is preliminary data.</text>
</comment>
<dbReference type="InterPro" id="IPR023365">
    <property type="entry name" value="Sortase_dom-sf"/>
</dbReference>
<evidence type="ECO:0000313" key="1">
    <source>
        <dbReference type="EMBL" id="EKC78634.1"/>
    </source>
</evidence>